<feature type="signal peptide" evidence="2">
    <location>
        <begin position="1"/>
        <end position="23"/>
    </location>
</feature>
<dbReference type="OrthoDB" id="10415765at2759"/>
<keyword evidence="4" id="KW-1185">Reference proteome</keyword>
<evidence type="ECO:0008006" key="5">
    <source>
        <dbReference type="Google" id="ProtNLM"/>
    </source>
</evidence>
<comment type="caution">
    <text evidence="3">The sequence shown here is derived from an EMBL/GenBank/DDBJ whole genome shotgun (WGS) entry which is preliminary data.</text>
</comment>
<feature type="chain" id="PRO_5035290242" description="Secreted protein" evidence="2">
    <location>
        <begin position="24"/>
        <end position="92"/>
    </location>
</feature>
<sequence>MVLTTMILFGSFVLCNAFTVTNAEIFQPVQTDNILIEQNENEWGSSVTNRSPWPHTRHEINRSEPTDGSYLQQTVTHEPGIPNNYADVLHHS</sequence>
<evidence type="ECO:0000256" key="1">
    <source>
        <dbReference type="SAM" id="MobiDB-lite"/>
    </source>
</evidence>
<proteinExistence type="predicted"/>
<feature type="region of interest" description="Disordered" evidence="1">
    <location>
        <begin position="44"/>
        <end position="67"/>
    </location>
</feature>
<organism evidence="3 4">
    <name type="scientific">Paragonimus heterotremus</name>
    <dbReference type="NCBI Taxonomy" id="100268"/>
    <lineage>
        <taxon>Eukaryota</taxon>
        <taxon>Metazoa</taxon>
        <taxon>Spiralia</taxon>
        <taxon>Lophotrochozoa</taxon>
        <taxon>Platyhelminthes</taxon>
        <taxon>Trematoda</taxon>
        <taxon>Digenea</taxon>
        <taxon>Plagiorchiida</taxon>
        <taxon>Troglotremata</taxon>
        <taxon>Troglotrematidae</taxon>
        <taxon>Paragonimus</taxon>
    </lineage>
</organism>
<dbReference type="Proteomes" id="UP000748531">
    <property type="component" value="Unassembled WGS sequence"/>
</dbReference>
<accession>A0A8J4T314</accession>
<gene>
    <name evidence="3" type="ORF">PHET_09732</name>
</gene>
<name>A0A8J4T314_9TREM</name>
<evidence type="ECO:0000256" key="2">
    <source>
        <dbReference type="SAM" id="SignalP"/>
    </source>
</evidence>
<reference evidence="3" key="1">
    <citation type="submission" date="2019-05" db="EMBL/GenBank/DDBJ databases">
        <title>Annotation for the trematode Paragonimus heterotremus.</title>
        <authorList>
            <person name="Choi Y.-J."/>
        </authorList>
    </citation>
    <scope>NUCLEOTIDE SEQUENCE</scope>
    <source>
        <strain evidence="3">LC</strain>
    </source>
</reference>
<feature type="non-terminal residue" evidence="3">
    <location>
        <position position="1"/>
    </location>
</feature>
<dbReference type="EMBL" id="LUCH01006450">
    <property type="protein sequence ID" value="KAF5397318.1"/>
    <property type="molecule type" value="Genomic_DNA"/>
</dbReference>
<evidence type="ECO:0000313" key="4">
    <source>
        <dbReference type="Proteomes" id="UP000748531"/>
    </source>
</evidence>
<protein>
    <recommendedName>
        <fullName evidence="5">Secreted protein</fullName>
    </recommendedName>
</protein>
<dbReference type="AlphaFoldDB" id="A0A8J4T314"/>
<evidence type="ECO:0000313" key="3">
    <source>
        <dbReference type="EMBL" id="KAF5397318.1"/>
    </source>
</evidence>
<feature type="compositionally biased region" description="Basic and acidic residues" evidence="1">
    <location>
        <begin position="56"/>
        <end position="65"/>
    </location>
</feature>
<keyword evidence="2" id="KW-0732">Signal</keyword>